<evidence type="ECO:0000313" key="2">
    <source>
        <dbReference type="EMBL" id="KAJ8447199.1"/>
    </source>
</evidence>
<evidence type="ECO:0000256" key="1">
    <source>
        <dbReference type="SAM" id="MobiDB-lite"/>
    </source>
</evidence>
<feature type="region of interest" description="Disordered" evidence="1">
    <location>
        <begin position="1"/>
        <end position="20"/>
    </location>
</feature>
<keyword evidence="3" id="KW-1185">Reference proteome</keyword>
<organism evidence="2 3">
    <name type="scientific">Carnegiea gigantea</name>
    <dbReference type="NCBI Taxonomy" id="171969"/>
    <lineage>
        <taxon>Eukaryota</taxon>
        <taxon>Viridiplantae</taxon>
        <taxon>Streptophyta</taxon>
        <taxon>Embryophyta</taxon>
        <taxon>Tracheophyta</taxon>
        <taxon>Spermatophyta</taxon>
        <taxon>Magnoliopsida</taxon>
        <taxon>eudicotyledons</taxon>
        <taxon>Gunneridae</taxon>
        <taxon>Pentapetalae</taxon>
        <taxon>Caryophyllales</taxon>
        <taxon>Cactineae</taxon>
        <taxon>Cactaceae</taxon>
        <taxon>Cactoideae</taxon>
        <taxon>Echinocereeae</taxon>
        <taxon>Carnegiea</taxon>
    </lineage>
</organism>
<evidence type="ECO:0000313" key="3">
    <source>
        <dbReference type="Proteomes" id="UP001153076"/>
    </source>
</evidence>
<gene>
    <name evidence="2" type="ORF">Cgig2_030430</name>
</gene>
<name>A0A9Q1KP96_9CARY</name>
<reference evidence="2" key="1">
    <citation type="submission" date="2022-04" db="EMBL/GenBank/DDBJ databases">
        <title>Carnegiea gigantea Genome sequencing and assembly v2.</title>
        <authorList>
            <person name="Copetti D."/>
            <person name="Sanderson M.J."/>
            <person name="Burquez A."/>
            <person name="Wojciechowski M.F."/>
        </authorList>
    </citation>
    <scope>NUCLEOTIDE SEQUENCE</scope>
    <source>
        <strain evidence="2">SGP5-SGP5p</strain>
        <tissue evidence="2">Aerial part</tissue>
    </source>
</reference>
<proteinExistence type="predicted"/>
<dbReference type="Proteomes" id="UP001153076">
    <property type="component" value="Unassembled WGS sequence"/>
</dbReference>
<accession>A0A9Q1KP96</accession>
<comment type="caution">
    <text evidence="2">The sequence shown here is derived from an EMBL/GenBank/DDBJ whole genome shotgun (WGS) entry which is preliminary data.</text>
</comment>
<protein>
    <submittedName>
        <fullName evidence="2">Uncharacterized protein</fullName>
    </submittedName>
</protein>
<dbReference type="AlphaFoldDB" id="A0A9Q1KP96"/>
<dbReference type="EMBL" id="JAKOGI010000040">
    <property type="protein sequence ID" value="KAJ8447199.1"/>
    <property type="molecule type" value="Genomic_DNA"/>
</dbReference>
<sequence length="203" mass="22593">MDGPSRRTSTTQISGGSGSSRSNFDNNVKYYCSCGYVAVMYGTDDNYRHRYLVCPLEVNCNSFIVNPFIFEPLAVFYNSSATVLTYVFMSLHGRPHLENDLPVNTCHGDPDYPKQARDVIDQLTEELREYTRSVGEEANMSGGPRGSSAMVPLRMSAKHLSRRLGITLVEAHHAASQCEKVHEDYHKNATVMATAKILSLSEC</sequence>